<dbReference type="SFLD" id="SFLDS00003">
    <property type="entry name" value="Haloacid_Dehalogenase"/>
    <property type="match status" value="1"/>
</dbReference>
<dbReference type="FunFam" id="3.40.1110.10:FF:000087">
    <property type="entry name" value="Phospholipid-transporting ATPase"/>
    <property type="match status" value="1"/>
</dbReference>
<feature type="binding site" evidence="16">
    <location>
        <position position="969"/>
    </location>
    <ligand>
        <name>Mg(2+)</name>
        <dbReference type="ChEBI" id="CHEBI:18420"/>
    </ligand>
</feature>
<keyword evidence="6 15" id="KW-0547">Nucleotide-binding</keyword>
<feature type="binding site" evidence="15">
    <location>
        <position position="969"/>
    </location>
    <ligand>
        <name>ATP</name>
        <dbReference type="ChEBI" id="CHEBI:30616"/>
    </ligand>
</feature>
<dbReference type="Gene3D" id="3.40.50.1000">
    <property type="entry name" value="HAD superfamily/HAD-like"/>
    <property type="match status" value="1"/>
</dbReference>
<protein>
    <recommendedName>
        <fullName evidence="17">Phospholipid-transporting ATPase</fullName>
        <ecNumber evidence="17">7.6.2.1</ecNumber>
    </recommendedName>
</protein>
<dbReference type="EMBL" id="NHYD01003418">
    <property type="protein sequence ID" value="PPQ78434.1"/>
    <property type="molecule type" value="Genomic_DNA"/>
</dbReference>
<dbReference type="NCBIfam" id="TIGR01652">
    <property type="entry name" value="ATPase-Plipid"/>
    <property type="match status" value="1"/>
</dbReference>
<dbReference type="InterPro" id="IPR023298">
    <property type="entry name" value="ATPase_P-typ_TM_dom_sf"/>
</dbReference>
<evidence type="ECO:0000256" key="10">
    <source>
        <dbReference type="ARBA" id="ARBA00022989"/>
    </source>
</evidence>
<keyword evidence="10 17" id="KW-1133">Transmembrane helix</keyword>
<keyword evidence="5 16" id="KW-0479">Metal-binding</keyword>
<dbReference type="Pfam" id="PF13246">
    <property type="entry name" value="Cation_ATPase"/>
    <property type="match status" value="1"/>
</dbReference>
<evidence type="ECO:0000256" key="2">
    <source>
        <dbReference type="ARBA" id="ARBA00008109"/>
    </source>
</evidence>
<dbReference type="GO" id="GO:0140326">
    <property type="term" value="F:ATPase-coupled intramembrane lipid transporter activity"/>
    <property type="evidence" value="ECO:0007669"/>
    <property type="project" value="UniProtKB-EC"/>
</dbReference>
<accession>A0A409WIS8</accession>
<evidence type="ECO:0000256" key="5">
    <source>
        <dbReference type="ARBA" id="ARBA00022723"/>
    </source>
</evidence>
<comment type="catalytic activity">
    <reaction evidence="12 17">
        <text>ATP + H2O + phospholipidSide 1 = ADP + phosphate + phospholipidSide 2.</text>
        <dbReference type="EC" id="7.6.2.1"/>
    </reaction>
</comment>
<evidence type="ECO:0000256" key="11">
    <source>
        <dbReference type="ARBA" id="ARBA00023136"/>
    </source>
</evidence>
<dbReference type="PRINTS" id="PR00119">
    <property type="entry name" value="CATATPASE"/>
</dbReference>
<evidence type="ECO:0000259" key="20">
    <source>
        <dbReference type="Pfam" id="PF16212"/>
    </source>
</evidence>
<feature type="binding site" evidence="16">
    <location>
        <position position="477"/>
    </location>
    <ligand>
        <name>Mg(2+)</name>
        <dbReference type="ChEBI" id="CHEBI:18420"/>
    </ligand>
</feature>
<feature type="binding site" evidence="15">
    <location>
        <position position="808"/>
    </location>
    <ligand>
        <name>ATP</name>
        <dbReference type="ChEBI" id="CHEBI:30616"/>
    </ligand>
</feature>
<evidence type="ECO:0000256" key="6">
    <source>
        <dbReference type="ARBA" id="ARBA00022741"/>
    </source>
</evidence>
<feature type="binding site" evidence="15">
    <location>
        <position position="939"/>
    </location>
    <ligand>
        <name>ATP</name>
        <dbReference type="ChEBI" id="CHEBI:30616"/>
    </ligand>
</feature>
<comment type="catalytic activity">
    <reaction evidence="13">
        <text>a 1,2-diacyl-sn-glycero-3-phosphoethanolamine(out) + ATP + H2O = a 1,2-diacyl-sn-glycero-3-phosphoethanolamine(in) + ADP + phosphate + H(+)</text>
        <dbReference type="Rhea" id="RHEA:66132"/>
        <dbReference type="ChEBI" id="CHEBI:15377"/>
        <dbReference type="ChEBI" id="CHEBI:15378"/>
        <dbReference type="ChEBI" id="CHEBI:30616"/>
        <dbReference type="ChEBI" id="CHEBI:43474"/>
        <dbReference type="ChEBI" id="CHEBI:64612"/>
        <dbReference type="ChEBI" id="CHEBI:456216"/>
    </reaction>
    <physiologicalReaction direction="left-to-right" evidence="13">
        <dbReference type="Rhea" id="RHEA:66133"/>
    </physiologicalReaction>
</comment>
<feature type="binding site" evidence="15">
    <location>
        <position position="668"/>
    </location>
    <ligand>
        <name>ATP</name>
        <dbReference type="ChEBI" id="CHEBI:30616"/>
    </ligand>
</feature>
<proteinExistence type="inferred from homology"/>
<dbReference type="InterPro" id="IPR036412">
    <property type="entry name" value="HAD-like_sf"/>
</dbReference>
<feature type="transmembrane region" description="Helical" evidence="17">
    <location>
        <begin position="1021"/>
        <end position="1042"/>
    </location>
</feature>
<feature type="binding site" evidence="15">
    <location>
        <position position="475"/>
    </location>
    <ligand>
        <name>ATP</name>
        <dbReference type="ChEBI" id="CHEBI:30616"/>
    </ligand>
</feature>
<feature type="binding site" evidence="15">
    <location>
        <position position="476"/>
    </location>
    <ligand>
        <name>ATP</name>
        <dbReference type="ChEBI" id="CHEBI:30616"/>
    </ligand>
</feature>
<feature type="region of interest" description="Disordered" evidence="18">
    <location>
        <begin position="1348"/>
        <end position="1373"/>
    </location>
</feature>
<feature type="binding site" evidence="15">
    <location>
        <position position="694"/>
    </location>
    <ligand>
        <name>ATP</name>
        <dbReference type="ChEBI" id="CHEBI:30616"/>
    </ligand>
</feature>
<dbReference type="InterPro" id="IPR018303">
    <property type="entry name" value="ATPase_P-typ_P_site"/>
</dbReference>
<dbReference type="SUPFAM" id="SSF81665">
    <property type="entry name" value="Calcium ATPase, transmembrane domain M"/>
    <property type="match status" value="1"/>
</dbReference>
<evidence type="ECO:0000313" key="22">
    <source>
        <dbReference type="Proteomes" id="UP000283269"/>
    </source>
</evidence>
<dbReference type="Gene3D" id="3.40.1110.10">
    <property type="entry name" value="Calcium-transporting ATPase, cytoplasmic domain N"/>
    <property type="match status" value="1"/>
</dbReference>
<dbReference type="SUPFAM" id="SSF81660">
    <property type="entry name" value="Metal cation-transporting ATPase, ATP-binding domain N"/>
    <property type="match status" value="1"/>
</dbReference>
<dbReference type="GO" id="GO:0005886">
    <property type="term" value="C:plasma membrane"/>
    <property type="evidence" value="ECO:0007669"/>
    <property type="project" value="TreeGrafter"/>
</dbReference>
<reference evidence="21 22" key="1">
    <citation type="journal article" date="2018" name="Evol. Lett.">
        <title>Horizontal gene cluster transfer increased hallucinogenic mushroom diversity.</title>
        <authorList>
            <person name="Reynolds H.T."/>
            <person name="Vijayakumar V."/>
            <person name="Gluck-Thaler E."/>
            <person name="Korotkin H.B."/>
            <person name="Matheny P.B."/>
            <person name="Slot J.C."/>
        </authorList>
    </citation>
    <scope>NUCLEOTIDE SEQUENCE [LARGE SCALE GENOMIC DNA]</scope>
    <source>
        <strain evidence="21 22">2631</strain>
    </source>
</reference>
<evidence type="ECO:0000256" key="16">
    <source>
        <dbReference type="PIRSR" id="PIRSR606539-3"/>
    </source>
</evidence>
<keyword evidence="9 17" id="KW-1278">Translocase</keyword>
<keyword evidence="7 15" id="KW-0067">ATP-binding</keyword>
<comment type="cofactor">
    <cofactor evidence="16">
        <name>Mg(2+)</name>
        <dbReference type="ChEBI" id="CHEBI:18420"/>
    </cofactor>
</comment>
<feature type="transmembrane region" description="Helical" evidence="17">
    <location>
        <begin position="1218"/>
        <end position="1238"/>
    </location>
</feature>
<feature type="binding site" evidence="15">
    <location>
        <position position="945"/>
    </location>
    <ligand>
        <name>ATP</name>
        <dbReference type="ChEBI" id="CHEBI:30616"/>
    </ligand>
</feature>
<evidence type="ECO:0000256" key="8">
    <source>
        <dbReference type="ARBA" id="ARBA00022842"/>
    </source>
</evidence>
<dbReference type="GO" id="GO:0000287">
    <property type="term" value="F:magnesium ion binding"/>
    <property type="evidence" value="ECO:0007669"/>
    <property type="project" value="UniProtKB-UniRule"/>
</dbReference>
<dbReference type="EC" id="7.6.2.1" evidence="17"/>
<dbReference type="SUPFAM" id="SSF56784">
    <property type="entry name" value="HAD-like"/>
    <property type="match status" value="1"/>
</dbReference>
<feature type="transmembrane region" description="Helical" evidence="17">
    <location>
        <begin position="84"/>
        <end position="101"/>
    </location>
</feature>
<organism evidence="21 22">
    <name type="scientific">Psilocybe cyanescens</name>
    <dbReference type="NCBI Taxonomy" id="93625"/>
    <lineage>
        <taxon>Eukaryota</taxon>
        <taxon>Fungi</taxon>
        <taxon>Dikarya</taxon>
        <taxon>Basidiomycota</taxon>
        <taxon>Agaricomycotina</taxon>
        <taxon>Agaricomycetes</taxon>
        <taxon>Agaricomycetidae</taxon>
        <taxon>Agaricales</taxon>
        <taxon>Agaricineae</taxon>
        <taxon>Strophariaceae</taxon>
        <taxon>Psilocybe</taxon>
    </lineage>
</organism>
<feature type="transmembrane region" description="Helical" evidence="17">
    <location>
        <begin position="1054"/>
        <end position="1075"/>
    </location>
</feature>
<dbReference type="GO" id="GO:0045332">
    <property type="term" value="P:phospholipid translocation"/>
    <property type="evidence" value="ECO:0007669"/>
    <property type="project" value="TreeGrafter"/>
</dbReference>
<name>A0A409WIS8_PSICY</name>
<evidence type="ECO:0000259" key="19">
    <source>
        <dbReference type="Pfam" id="PF16209"/>
    </source>
</evidence>
<dbReference type="STRING" id="93625.A0A409WIS8"/>
<feature type="transmembrane region" description="Helical" evidence="17">
    <location>
        <begin position="107"/>
        <end position="125"/>
    </location>
</feature>
<comment type="caution">
    <text evidence="21">The sequence shown here is derived from an EMBL/GenBank/DDBJ whole genome shotgun (WGS) entry which is preliminary data.</text>
</comment>
<dbReference type="InterPro" id="IPR044492">
    <property type="entry name" value="P_typ_ATPase_HD_dom"/>
</dbReference>
<comment type="similarity">
    <text evidence="2 17">Belongs to the cation transport ATPase (P-type) (TC 3.A.3) family. Type IV subfamily.</text>
</comment>
<dbReference type="SFLD" id="SFLDF00027">
    <property type="entry name" value="p-type_atpase"/>
    <property type="match status" value="1"/>
</dbReference>
<keyword evidence="8 16" id="KW-0460">Magnesium</keyword>
<dbReference type="InParanoid" id="A0A409WIS8"/>
<evidence type="ECO:0000256" key="7">
    <source>
        <dbReference type="ARBA" id="ARBA00022840"/>
    </source>
</evidence>
<evidence type="ECO:0000256" key="14">
    <source>
        <dbReference type="PIRSR" id="PIRSR606539-1"/>
    </source>
</evidence>
<dbReference type="InterPro" id="IPR023299">
    <property type="entry name" value="ATPase_P-typ_cyto_dom_N"/>
</dbReference>
<dbReference type="GO" id="GO:0016887">
    <property type="term" value="F:ATP hydrolysis activity"/>
    <property type="evidence" value="ECO:0007669"/>
    <property type="project" value="InterPro"/>
</dbReference>
<keyword evidence="3" id="KW-0597">Phosphoprotein</keyword>
<keyword evidence="4 17" id="KW-0812">Transmembrane</keyword>
<evidence type="ECO:0000313" key="21">
    <source>
        <dbReference type="EMBL" id="PPQ78434.1"/>
    </source>
</evidence>
<comment type="subcellular location">
    <subcellularLocation>
        <location evidence="1 17">Membrane</location>
        <topology evidence="1 17">Multi-pass membrane protein</topology>
    </subcellularLocation>
</comment>
<dbReference type="InterPro" id="IPR023214">
    <property type="entry name" value="HAD_sf"/>
</dbReference>
<dbReference type="SFLD" id="SFLDG00002">
    <property type="entry name" value="C1.7:_P-type_atpase_like"/>
    <property type="match status" value="1"/>
</dbReference>
<dbReference type="OrthoDB" id="377733at2759"/>
<dbReference type="InterPro" id="IPR032631">
    <property type="entry name" value="P-type_ATPase_N"/>
</dbReference>
<gene>
    <name evidence="21" type="ORF">CVT25_011879</name>
</gene>
<evidence type="ECO:0000256" key="12">
    <source>
        <dbReference type="ARBA" id="ARBA00034036"/>
    </source>
</evidence>
<dbReference type="PANTHER" id="PTHR24092">
    <property type="entry name" value="PROBABLE PHOSPHOLIPID-TRANSPORTING ATPASE"/>
    <property type="match status" value="1"/>
</dbReference>
<dbReference type="Proteomes" id="UP000283269">
    <property type="component" value="Unassembled WGS sequence"/>
</dbReference>
<evidence type="ECO:0000256" key="13">
    <source>
        <dbReference type="ARBA" id="ARBA00049128"/>
    </source>
</evidence>
<dbReference type="InterPro" id="IPR001757">
    <property type="entry name" value="P_typ_ATPase"/>
</dbReference>
<feature type="binding site" evidence="15">
    <location>
        <position position="968"/>
    </location>
    <ligand>
        <name>ATP</name>
        <dbReference type="ChEBI" id="CHEBI:30616"/>
    </ligand>
</feature>
<evidence type="ECO:0000256" key="17">
    <source>
        <dbReference type="RuleBase" id="RU362033"/>
    </source>
</evidence>
<dbReference type="InterPro" id="IPR006539">
    <property type="entry name" value="P-type_ATPase_IV"/>
</dbReference>
<evidence type="ECO:0000256" key="1">
    <source>
        <dbReference type="ARBA" id="ARBA00004141"/>
    </source>
</evidence>
<dbReference type="PANTHER" id="PTHR24092:SF153">
    <property type="entry name" value="PHOSPHOLIPID-TRANSPORTING ATPASE"/>
    <property type="match status" value="1"/>
</dbReference>
<evidence type="ECO:0000256" key="18">
    <source>
        <dbReference type="SAM" id="MobiDB-lite"/>
    </source>
</evidence>
<feature type="binding site" evidence="15">
    <location>
        <position position="625"/>
    </location>
    <ligand>
        <name>ATP</name>
        <dbReference type="ChEBI" id="CHEBI:30616"/>
    </ligand>
</feature>
<feature type="transmembrane region" description="Helical" evidence="17">
    <location>
        <begin position="359"/>
        <end position="376"/>
    </location>
</feature>
<feature type="domain" description="P-type ATPase C-terminal" evidence="20">
    <location>
        <begin position="991"/>
        <end position="1247"/>
    </location>
</feature>
<feature type="binding site" evidence="15">
    <location>
        <position position="728"/>
    </location>
    <ligand>
        <name>ATP</name>
        <dbReference type="ChEBI" id="CHEBI:30616"/>
    </ligand>
</feature>
<dbReference type="GO" id="GO:0005524">
    <property type="term" value="F:ATP binding"/>
    <property type="evidence" value="ECO:0007669"/>
    <property type="project" value="UniProtKB-UniRule"/>
</dbReference>
<dbReference type="Pfam" id="PF16209">
    <property type="entry name" value="PhoLip_ATPase_N"/>
    <property type="match status" value="1"/>
</dbReference>
<feature type="binding site" evidence="15">
    <location>
        <position position="809"/>
    </location>
    <ligand>
        <name>ATP</name>
        <dbReference type="ChEBI" id="CHEBI:30616"/>
    </ligand>
</feature>
<dbReference type="Pfam" id="PF16212">
    <property type="entry name" value="PhoLip_ATPase_C"/>
    <property type="match status" value="1"/>
</dbReference>
<feature type="region of interest" description="Disordered" evidence="18">
    <location>
        <begin position="1269"/>
        <end position="1295"/>
    </location>
</feature>
<sequence length="1396" mass="155637">MAGSTKAGQSNWYARLAAFNVEDLFTRKRPPGPPRTVYVNESLPQECLDPKGRVKREHVYTSNQVITSKYTLITFVPRNLFEQFRRVANIFFLGIAVLQFFPKFSTLSPGVVILPLVIVVGVTALKDGYEDFKRHQSDKQVNYSKVLVLSGENWTNPNATDAKDKTFIRGILPSRSKSTTTGGKSIEYDHEHSEENALDKPFWKETLWEDVRVGDFVKIMDNEAFPADILICSTSEDENVAFVETKNLDGETNLKSRRGVPALSHLNNARECVDNRNSFRVQCERPDTDMYRLNANVTTGDETSPIDLSTTLLRGTVLRNTGWVIGVVLFTGLDSKIVMNSGGTPSKRSKVERQMNPQVFVNLIILAAMAVICAIADSRLEVKFYPLGAPWLFEDNRSDDNPRINGLITWAFALLTFQDIVPISLYISIEVVRTCQAAFIYFDSDICYEKTGQATQARSWNLSDDLGQIQYIFSDKTGTLTQNSMVFRMCSIAGKAYRGDSALLGEDEKDPSDVKPSSIVNEQAKEAVEVDLWATRAHPSSSSHSVDAALERKPPSVAHNDETFKDSVLFGDIQAASGPNADHDPSSESAIINGFFTVLSLCHTVIAATNPETGAIEYKAQSPDESALVQAAADMGFAFLGKDKEILSLKTPRSAEVEKYELLEILEFTSARKRMSVVLRRLDVEGSELLLLTKGADNVIFERLRPGEDDMKEETESHLSEFASTGLRTLTLAYKSISEEEYTAWRLKYQNATNALDNREELVEAVSNELEQNLHLLGATAIEDRLQDGVPETIADLKKAGIKIWVATGDKLETAVAIGRSTNLIGHDSNIIIVRGGSRPVQAQMLNALAQFFPEQDHENPSEFSKGAGDALPEIPLRRIDTGVSSIVGPENGDRPGGFILVVDGAALLEVGSDAFADDVNKDILLRLAILCDGVICCRVSPLQKALVVKLVKNGLGAMTLAIGDGANDVSMIQAADVGVGISGEEGLQAVNSSDYAIGQFRFLKKLLLVHGHWSYARNGVMILNFFYKNIVPTGILFWFQIYDGWSANYVFDYTYILFWNSLWTIAPVVGIGIFDRFLDSRVLMEVPELYRYGREGTWFNLRSFMIHVMDGIVQSALIFFILLYSYTSTSSRKDGYDVYLHEFSTTMALSAVLVANIFTGFSGTAWTWWLVFAIFIGIVVQWAFTTTTLFQIIYSLVSPGYAVTMLYGNYFYLFTSAYFWLGIPVTFTLALAPRFLYKFWRSSFQPGDLETFQYLQKLYPHCDFSSFSRPNQPAPELSALQRRPSRVSRRDSRASSVVTLERRFPRPSMDVRSASRTDMSTGLVSVDRGFDFATEENGVEMQRVQTNLSERRMSKQNILPRRSASNKGKDSISNVLSLSRSILRRKGSSQHKASE</sequence>
<keyword evidence="22" id="KW-1185">Reference proteome</keyword>
<feature type="domain" description="P-type ATPase N-terminal" evidence="19">
    <location>
        <begin position="56"/>
        <end position="111"/>
    </location>
</feature>
<dbReference type="Gene3D" id="2.70.150.10">
    <property type="entry name" value="Calcium-transporting ATPase, cytoplasmic transduction domain A"/>
    <property type="match status" value="1"/>
</dbReference>
<evidence type="ECO:0000256" key="9">
    <source>
        <dbReference type="ARBA" id="ARBA00022967"/>
    </source>
</evidence>
<dbReference type="SUPFAM" id="SSF81653">
    <property type="entry name" value="Calcium ATPase, transduction domain A"/>
    <property type="match status" value="1"/>
</dbReference>
<feature type="transmembrane region" description="Helical" evidence="17">
    <location>
        <begin position="1105"/>
        <end position="1127"/>
    </location>
</feature>
<dbReference type="FunFam" id="3.40.50.1000:FF:000001">
    <property type="entry name" value="Phospholipid-transporting ATPase IC"/>
    <property type="match status" value="1"/>
</dbReference>
<feature type="transmembrane region" description="Helical" evidence="17">
    <location>
        <begin position="1171"/>
        <end position="1198"/>
    </location>
</feature>
<keyword evidence="11 17" id="KW-0472">Membrane</keyword>
<feature type="binding site" evidence="15">
    <location>
        <position position="810"/>
    </location>
    <ligand>
        <name>ATP</name>
        <dbReference type="ChEBI" id="CHEBI:30616"/>
    </ligand>
</feature>
<evidence type="ECO:0000256" key="3">
    <source>
        <dbReference type="ARBA" id="ARBA00022553"/>
    </source>
</evidence>
<evidence type="ECO:0000256" key="15">
    <source>
        <dbReference type="PIRSR" id="PIRSR606539-2"/>
    </source>
</evidence>
<feature type="binding site" evidence="16">
    <location>
        <position position="965"/>
    </location>
    <ligand>
        <name>Mg(2+)</name>
        <dbReference type="ChEBI" id="CHEBI:18420"/>
    </ligand>
</feature>
<dbReference type="InterPro" id="IPR032630">
    <property type="entry name" value="P_typ_ATPase_c"/>
</dbReference>
<feature type="binding site" evidence="15">
    <location>
        <position position="477"/>
    </location>
    <ligand>
        <name>ATP</name>
        <dbReference type="ChEBI" id="CHEBI:30616"/>
    </ligand>
</feature>
<feature type="compositionally biased region" description="Polar residues" evidence="18">
    <location>
        <begin position="1364"/>
        <end position="1373"/>
    </location>
</feature>
<dbReference type="PROSITE" id="PS00154">
    <property type="entry name" value="ATPASE_E1_E2"/>
    <property type="match status" value="1"/>
</dbReference>
<dbReference type="InterPro" id="IPR008250">
    <property type="entry name" value="ATPase_P-typ_transduc_dom_A_sf"/>
</dbReference>
<evidence type="ECO:0000256" key="4">
    <source>
        <dbReference type="ARBA" id="ARBA00022692"/>
    </source>
</evidence>
<feature type="active site" description="4-aspartylphosphate intermediate" evidence="14">
    <location>
        <position position="475"/>
    </location>
</feature>
<feature type="binding site" evidence="16">
    <location>
        <position position="475"/>
    </location>
    <ligand>
        <name>Mg(2+)</name>
        <dbReference type="ChEBI" id="CHEBI:18420"/>
    </ligand>
</feature>
<dbReference type="NCBIfam" id="TIGR01494">
    <property type="entry name" value="ATPase_P-type"/>
    <property type="match status" value="1"/>
</dbReference>